<evidence type="ECO:0000256" key="3">
    <source>
        <dbReference type="ARBA" id="ARBA00022692"/>
    </source>
</evidence>
<feature type="transmembrane region" description="Helical" evidence="6">
    <location>
        <begin position="105"/>
        <end position="122"/>
    </location>
</feature>
<evidence type="ECO:0000313" key="9">
    <source>
        <dbReference type="Proteomes" id="UP000655016"/>
    </source>
</evidence>
<feature type="transmembrane region" description="Helical" evidence="6">
    <location>
        <begin position="184"/>
        <end position="206"/>
    </location>
</feature>
<dbReference type="InterPro" id="IPR000620">
    <property type="entry name" value="EamA_dom"/>
</dbReference>
<dbReference type="PANTHER" id="PTHR32322:SF18">
    <property type="entry name" value="S-ADENOSYLMETHIONINE_S-ADENOSYLHOMOCYSTEINE TRANSPORTER"/>
    <property type="match status" value="1"/>
</dbReference>
<accession>A0ABQ1UED6</accession>
<dbReference type="EMBL" id="BMKP01000006">
    <property type="protein sequence ID" value="GGF16650.1"/>
    <property type="molecule type" value="Genomic_DNA"/>
</dbReference>
<feature type="transmembrane region" description="Helical" evidence="6">
    <location>
        <begin position="277"/>
        <end position="297"/>
    </location>
</feature>
<keyword evidence="4 6" id="KW-1133">Transmembrane helix</keyword>
<feature type="transmembrane region" description="Helical" evidence="6">
    <location>
        <begin position="42"/>
        <end position="61"/>
    </location>
</feature>
<feature type="transmembrane region" description="Helical" evidence="6">
    <location>
        <begin position="218"/>
        <end position="237"/>
    </location>
</feature>
<feature type="transmembrane region" description="Helical" evidence="6">
    <location>
        <begin position="73"/>
        <end position="93"/>
    </location>
</feature>
<evidence type="ECO:0000259" key="7">
    <source>
        <dbReference type="Pfam" id="PF00892"/>
    </source>
</evidence>
<dbReference type="Proteomes" id="UP000655016">
    <property type="component" value="Unassembled WGS sequence"/>
</dbReference>
<name>A0ABQ1UED6_9FLAO</name>
<comment type="subcellular location">
    <subcellularLocation>
        <location evidence="1">Cell membrane</location>
        <topology evidence="1">Multi-pass membrane protein</topology>
    </subcellularLocation>
</comment>
<reference evidence="9" key="1">
    <citation type="journal article" date="2019" name="Int. J. Syst. Evol. Microbiol.">
        <title>The Global Catalogue of Microorganisms (GCM) 10K type strain sequencing project: providing services to taxonomists for standard genome sequencing and annotation.</title>
        <authorList>
            <consortium name="The Broad Institute Genomics Platform"/>
            <consortium name="The Broad Institute Genome Sequencing Center for Infectious Disease"/>
            <person name="Wu L."/>
            <person name="Ma J."/>
        </authorList>
    </citation>
    <scope>NUCLEOTIDE SEQUENCE [LARGE SCALE GENOMIC DNA]</scope>
    <source>
        <strain evidence="9">CGMCC 1.16060</strain>
    </source>
</reference>
<gene>
    <name evidence="8" type="ORF">GCM10011518_27610</name>
</gene>
<feature type="transmembrane region" description="Helical" evidence="6">
    <location>
        <begin position="157"/>
        <end position="178"/>
    </location>
</feature>
<keyword evidence="2" id="KW-1003">Cell membrane</keyword>
<protein>
    <recommendedName>
        <fullName evidence="7">EamA domain-containing protein</fullName>
    </recommendedName>
</protein>
<sequence>MNDFKPYFYTKNNNMLFLILSIICSVTVGVIFKITRNYNCNPVQIITFNYVFAILFCYFVFNPDLAEVNTNAPWTIYLAVGILLPVVFLFLAASIKYMGIVKTDAAQRLSLFIPILAAWFIFKEEFNLYKIIGLAIGFLALLFILRKPSQNEHNKWIYPAIVLLGFGVIDILFKQIALYKSLPYSTSLFIVFDIALAVSLFVVTYNSVINKVRLQLKNILFGALVGLFNFGNILFYLKAHKVFSENPSTVFAGMNMGVIVLGSLVGVLFFKEKLSKINFLGIVLALIAIIFIVFSQIK</sequence>
<keyword evidence="9" id="KW-1185">Reference proteome</keyword>
<evidence type="ECO:0000256" key="4">
    <source>
        <dbReference type="ARBA" id="ARBA00022989"/>
    </source>
</evidence>
<dbReference type="InterPro" id="IPR037185">
    <property type="entry name" value="EmrE-like"/>
</dbReference>
<comment type="caution">
    <text evidence="8">The sequence shown here is derived from an EMBL/GenBank/DDBJ whole genome shotgun (WGS) entry which is preliminary data.</text>
</comment>
<evidence type="ECO:0000256" key="1">
    <source>
        <dbReference type="ARBA" id="ARBA00004651"/>
    </source>
</evidence>
<feature type="domain" description="EamA" evidence="7">
    <location>
        <begin position="15"/>
        <end position="145"/>
    </location>
</feature>
<evidence type="ECO:0000256" key="2">
    <source>
        <dbReference type="ARBA" id="ARBA00022475"/>
    </source>
</evidence>
<feature type="transmembrane region" description="Helical" evidence="6">
    <location>
        <begin position="249"/>
        <end position="270"/>
    </location>
</feature>
<organism evidence="8 9">
    <name type="scientific">Flavobacterium limi</name>
    <dbReference type="NCBI Taxonomy" id="2045105"/>
    <lineage>
        <taxon>Bacteria</taxon>
        <taxon>Pseudomonadati</taxon>
        <taxon>Bacteroidota</taxon>
        <taxon>Flavobacteriia</taxon>
        <taxon>Flavobacteriales</taxon>
        <taxon>Flavobacteriaceae</taxon>
        <taxon>Flavobacterium</taxon>
    </lineage>
</organism>
<keyword evidence="3 6" id="KW-0812">Transmembrane</keyword>
<feature type="transmembrane region" description="Helical" evidence="6">
    <location>
        <begin position="128"/>
        <end position="145"/>
    </location>
</feature>
<dbReference type="SUPFAM" id="SSF103481">
    <property type="entry name" value="Multidrug resistance efflux transporter EmrE"/>
    <property type="match status" value="2"/>
</dbReference>
<dbReference type="Pfam" id="PF00892">
    <property type="entry name" value="EamA"/>
    <property type="match status" value="1"/>
</dbReference>
<feature type="transmembrane region" description="Helical" evidence="6">
    <location>
        <begin position="15"/>
        <end position="35"/>
    </location>
</feature>
<dbReference type="InterPro" id="IPR050638">
    <property type="entry name" value="AA-Vitamin_Transporters"/>
</dbReference>
<evidence type="ECO:0000313" key="8">
    <source>
        <dbReference type="EMBL" id="GGF16650.1"/>
    </source>
</evidence>
<proteinExistence type="predicted"/>
<dbReference type="Gene3D" id="1.10.3730.20">
    <property type="match status" value="1"/>
</dbReference>
<keyword evidence="5 6" id="KW-0472">Membrane</keyword>
<evidence type="ECO:0000256" key="6">
    <source>
        <dbReference type="SAM" id="Phobius"/>
    </source>
</evidence>
<dbReference type="PANTHER" id="PTHR32322">
    <property type="entry name" value="INNER MEMBRANE TRANSPORTER"/>
    <property type="match status" value="1"/>
</dbReference>
<evidence type="ECO:0000256" key="5">
    <source>
        <dbReference type="ARBA" id="ARBA00023136"/>
    </source>
</evidence>